<keyword evidence="3" id="KW-1185">Reference proteome</keyword>
<evidence type="ECO:0000313" key="2">
    <source>
        <dbReference type="EMBL" id="KIZ01359.1"/>
    </source>
</evidence>
<dbReference type="KEGG" id="mng:MNEG_6599"/>
<dbReference type="EMBL" id="KK101305">
    <property type="protein sequence ID" value="KIZ01359.1"/>
    <property type="molecule type" value="Genomic_DNA"/>
</dbReference>
<proteinExistence type="predicted"/>
<dbReference type="AlphaFoldDB" id="A0A0D2L250"/>
<dbReference type="OrthoDB" id="10266693at2759"/>
<feature type="non-terminal residue" evidence="2">
    <location>
        <position position="86"/>
    </location>
</feature>
<name>A0A0D2L250_9CHLO</name>
<keyword evidence="1" id="KW-0732">Signal</keyword>
<accession>A0A0D2L250</accession>
<reference evidence="2 3" key="1">
    <citation type="journal article" date="2013" name="BMC Genomics">
        <title>Reconstruction of the lipid metabolism for the microalga Monoraphidium neglectum from its genome sequence reveals characteristics suitable for biofuel production.</title>
        <authorList>
            <person name="Bogen C."/>
            <person name="Al-Dilaimi A."/>
            <person name="Albersmeier A."/>
            <person name="Wichmann J."/>
            <person name="Grundmann M."/>
            <person name="Rupp O."/>
            <person name="Lauersen K.J."/>
            <person name="Blifernez-Klassen O."/>
            <person name="Kalinowski J."/>
            <person name="Goesmann A."/>
            <person name="Mussgnug J.H."/>
            <person name="Kruse O."/>
        </authorList>
    </citation>
    <scope>NUCLEOTIDE SEQUENCE [LARGE SCALE GENOMIC DNA]</scope>
    <source>
        <strain evidence="2 3">SAG 48.87</strain>
    </source>
</reference>
<dbReference type="PANTHER" id="PTHR30222">
    <property type="entry name" value="SPERMIDINE/PUTRESCINE-BINDING PERIPLASMIC PROTEIN"/>
    <property type="match status" value="1"/>
</dbReference>
<gene>
    <name evidence="2" type="ORF">MNEG_6599</name>
</gene>
<evidence type="ECO:0000256" key="1">
    <source>
        <dbReference type="ARBA" id="ARBA00022729"/>
    </source>
</evidence>
<dbReference type="PANTHER" id="PTHR30222:SF17">
    <property type="entry name" value="SPERMIDINE_PUTRESCINE-BINDING PERIPLASMIC PROTEIN"/>
    <property type="match status" value="1"/>
</dbReference>
<dbReference type="STRING" id="145388.A0A0D2L250"/>
<sequence>MPLSIVALRGSVPTQWVLDFRQGLGRYASFELGQRGQLQEIFDELKDPKAKRSAGAADVVTLGDAWLGAAVKQGLLQPIPSAETYR</sequence>
<dbReference type="Proteomes" id="UP000054498">
    <property type="component" value="Unassembled WGS sequence"/>
</dbReference>
<dbReference type="GeneID" id="25739475"/>
<evidence type="ECO:0000313" key="3">
    <source>
        <dbReference type="Proteomes" id="UP000054498"/>
    </source>
</evidence>
<protein>
    <submittedName>
        <fullName evidence="2">Uncharacterized protein</fullName>
    </submittedName>
</protein>
<dbReference type="RefSeq" id="XP_013900378.1">
    <property type="nucleotide sequence ID" value="XM_014044924.1"/>
</dbReference>
<organism evidence="2 3">
    <name type="scientific">Monoraphidium neglectum</name>
    <dbReference type="NCBI Taxonomy" id="145388"/>
    <lineage>
        <taxon>Eukaryota</taxon>
        <taxon>Viridiplantae</taxon>
        <taxon>Chlorophyta</taxon>
        <taxon>core chlorophytes</taxon>
        <taxon>Chlorophyceae</taxon>
        <taxon>CS clade</taxon>
        <taxon>Sphaeropleales</taxon>
        <taxon>Selenastraceae</taxon>
        <taxon>Monoraphidium</taxon>
    </lineage>
</organism>